<proteinExistence type="predicted"/>
<evidence type="ECO:0000313" key="4">
    <source>
        <dbReference type="EMBL" id="MEM0573612.1"/>
    </source>
</evidence>
<feature type="signal peptide" evidence="2">
    <location>
        <begin position="1"/>
        <end position="20"/>
    </location>
</feature>
<dbReference type="EMBL" id="JAZBJM010000006">
    <property type="protein sequence ID" value="MEM0518791.1"/>
    <property type="molecule type" value="Genomic_DNA"/>
</dbReference>
<accession>A0AB35YT17</accession>
<evidence type="ECO:0000313" key="6">
    <source>
        <dbReference type="Proteomes" id="UP001390963"/>
    </source>
</evidence>
<keyword evidence="6" id="KW-1185">Reference proteome</keyword>
<name>A0AB35YT17_9FLAO</name>
<feature type="chain" id="PRO_5044217900" evidence="2">
    <location>
        <begin position="21"/>
        <end position="157"/>
    </location>
</feature>
<reference evidence="3 6" key="1">
    <citation type="submission" date="2024-01" db="EMBL/GenBank/DDBJ databases">
        <title>Aequorivita flavus sp. nov., isolated from deep-sea sediment.</title>
        <authorList>
            <person name="Chen X."/>
        </authorList>
    </citation>
    <scope>NUCLEOTIDE SEQUENCE</scope>
    <source>
        <strain evidence="3">MCCC 1A16923</strain>
        <strain evidence="4 6">MCCC 1A16935</strain>
    </source>
</reference>
<dbReference type="AlphaFoldDB" id="A0AB35YT17"/>
<gene>
    <name evidence="4" type="ORF">VZD24_08805</name>
    <name evidence="3" type="ORF">VZD85_10535</name>
</gene>
<feature type="region of interest" description="Disordered" evidence="1">
    <location>
        <begin position="137"/>
        <end position="157"/>
    </location>
</feature>
<evidence type="ECO:0000256" key="2">
    <source>
        <dbReference type="SAM" id="SignalP"/>
    </source>
</evidence>
<sequence>MKRIVMSIAVAVFTFSALQAQENKTVREESTVKRVITKEGSDVKIKEVKNTDTESGVVVVKDNNQTNQEFKETTKRDSDKKVLVDEVVVDRENEAMIAAKKAQVQVQLEASKKEQAALAAKRKAEFEAKKAKMAQELAERRAQLETRPKGMAKLDND</sequence>
<dbReference type="Proteomes" id="UP001390963">
    <property type="component" value="Unassembled WGS sequence"/>
</dbReference>
<dbReference type="Proteomes" id="UP001388259">
    <property type="component" value="Unassembled WGS sequence"/>
</dbReference>
<keyword evidence="2" id="KW-0732">Signal</keyword>
<protein>
    <submittedName>
        <fullName evidence="3">Uncharacterized protein</fullName>
    </submittedName>
</protein>
<dbReference type="RefSeq" id="WP_342687516.1">
    <property type="nucleotide sequence ID" value="NZ_JAZBJM010000006.1"/>
</dbReference>
<organism evidence="3 5">
    <name type="scientific">Aequorivita flava</name>
    <dbReference type="NCBI Taxonomy" id="3114371"/>
    <lineage>
        <taxon>Bacteria</taxon>
        <taxon>Pseudomonadati</taxon>
        <taxon>Bacteroidota</taxon>
        <taxon>Flavobacteriia</taxon>
        <taxon>Flavobacteriales</taxon>
        <taxon>Flavobacteriaceae</taxon>
        <taxon>Aequorivita</taxon>
    </lineage>
</organism>
<evidence type="ECO:0000313" key="3">
    <source>
        <dbReference type="EMBL" id="MEM0518791.1"/>
    </source>
</evidence>
<evidence type="ECO:0000313" key="5">
    <source>
        <dbReference type="Proteomes" id="UP001388259"/>
    </source>
</evidence>
<evidence type="ECO:0000256" key="1">
    <source>
        <dbReference type="SAM" id="MobiDB-lite"/>
    </source>
</evidence>
<comment type="caution">
    <text evidence="3">The sequence shown here is derived from an EMBL/GenBank/DDBJ whole genome shotgun (WGS) entry which is preliminary data.</text>
</comment>
<dbReference type="EMBL" id="JBANCF010000006">
    <property type="protein sequence ID" value="MEM0573612.1"/>
    <property type="molecule type" value="Genomic_DNA"/>
</dbReference>